<feature type="transmembrane region" description="Helical" evidence="5">
    <location>
        <begin position="108"/>
        <end position="125"/>
    </location>
</feature>
<keyword evidence="4 5" id="KW-0472">Membrane</keyword>
<gene>
    <name evidence="7" type="ORF">ACI2L5_31745</name>
</gene>
<evidence type="ECO:0000313" key="8">
    <source>
        <dbReference type="Proteomes" id="UP001620295"/>
    </source>
</evidence>
<keyword evidence="8" id="KW-1185">Reference proteome</keyword>
<dbReference type="RefSeq" id="WP_358637472.1">
    <property type="nucleotide sequence ID" value="NZ_JBFACG010000012.1"/>
</dbReference>
<name>A0ABW8LWT1_9ACTN</name>
<evidence type="ECO:0000256" key="4">
    <source>
        <dbReference type="ARBA" id="ARBA00023136"/>
    </source>
</evidence>
<keyword evidence="2 5" id="KW-0812">Transmembrane</keyword>
<evidence type="ECO:0000256" key="1">
    <source>
        <dbReference type="ARBA" id="ARBA00004141"/>
    </source>
</evidence>
<proteinExistence type="predicted"/>
<comment type="subcellular location">
    <subcellularLocation>
        <location evidence="1">Membrane</location>
        <topology evidence="1">Multi-pass membrane protein</topology>
    </subcellularLocation>
</comment>
<evidence type="ECO:0000256" key="2">
    <source>
        <dbReference type="ARBA" id="ARBA00022692"/>
    </source>
</evidence>
<feature type="transmembrane region" description="Helical" evidence="5">
    <location>
        <begin position="131"/>
        <end position="158"/>
    </location>
</feature>
<feature type="transmembrane region" description="Helical" evidence="5">
    <location>
        <begin position="62"/>
        <end position="81"/>
    </location>
</feature>
<dbReference type="Proteomes" id="UP001620295">
    <property type="component" value="Unassembled WGS sequence"/>
</dbReference>
<organism evidence="7 8">
    <name type="scientific">Streptomyces milbemycinicus</name>
    <dbReference type="NCBI Taxonomy" id="476552"/>
    <lineage>
        <taxon>Bacteria</taxon>
        <taxon>Bacillati</taxon>
        <taxon>Actinomycetota</taxon>
        <taxon>Actinomycetes</taxon>
        <taxon>Kitasatosporales</taxon>
        <taxon>Streptomycetaceae</taxon>
        <taxon>Streptomyces</taxon>
    </lineage>
</organism>
<comment type="caution">
    <text evidence="7">The sequence shown here is derived from an EMBL/GenBank/DDBJ whole genome shotgun (WGS) entry which is preliminary data.</text>
</comment>
<accession>A0ABW8LWT1</accession>
<evidence type="ECO:0000313" key="7">
    <source>
        <dbReference type="EMBL" id="MFK4269475.1"/>
    </source>
</evidence>
<dbReference type="InterPro" id="IPR010432">
    <property type="entry name" value="RDD"/>
</dbReference>
<evidence type="ECO:0000259" key="6">
    <source>
        <dbReference type="Pfam" id="PF06271"/>
    </source>
</evidence>
<evidence type="ECO:0000256" key="3">
    <source>
        <dbReference type="ARBA" id="ARBA00022989"/>
    </source>
</evidence>
<evidence type="ECO:0000256" key="5">
    <source>
        <dbReference type="SAM" id="Phobius"/>
    </source>
</evidence>
<keyword evidence="3 5" id="KW-1133">Transmembrane helix</keyword>
<sequence length="198" mass="20709">MAVAVLLGWFTFHRISAEVSDVTSLAETSAWEVITSNGDLAGAGQDVGESLWRHAVTAVQQGFAALVVFTFAYHFLSLAVLGRTPGQALTALRIVRRRGGGRPGRGQAGVRAAVTALVDVGWYALACCLLAGGMVALSVLCWIVAVAFFALNAALALVGSRRSLADRLGGVTVTSAWQVRAALTRLGGAVRRRGQPGY</sequence>
<reference evidence="7 8" key="1">
    <citation type="submission" date="2024-11" db="EMBL/GenBank/DDBJ databases">
        <title>The Natural Products Discovery Center: Release of the First 8490 Sequenced Strains for Exploring Actinobacteria Biosynthetic Diversity.</title>
        <authorList>
            <person name="Kalkreuter E."/>
            <person name="Kautsar S.A."/>
            <person name="Yang D."/>
            <person name="Bader C.D."/>
            <person name="Teijaro C.N."/>
            <person name="Fluegel L."/>
            <person name="Davis C.M."/>
            <person name="Simpson J.R."/>
            <person name="Lauterbach L."/>
            <person name="Steele A.D."/>
            <person name="Gui C."/>
            <person name="Meng S."/>
            <person name="Li G."/>
            <person name="Viehrig K."/>
            <person name="Ye F."/>
            <person name="Su P."/>
            <person name="Kiefer A.F."/>
            <person name="Nichols A."/>
            <person name="Cepeda A.J."/>
            <person name="Yan W."/>
            <person name="Fan B."/>
            <person name="Jiang Y."/>
            <person name="Adhikari A."/>
            <person name="Zheng C.-J."/>
            <person name="Schuster L."/>
            <person name="Cowan T.M."/>
            <person name="Smanski M.J."/>
            <person name="Chevrette M.G."/>
            <person name="De Carvalho L.P.S."/>
            <person name="Shen B."/>
        </authorList>
    </citation>
    <scope>NUCLEOTIDE SEQUENCE [LARGE SCALE GENOMIC DNA]</scope>
    <source>
        <strain evidence="7 8">NPDC020863</strain>
    </source>
</reference>
<dbReference type="EMBL" id="JBJDQH010000011">
    <property type="protein sequence ID" value="MFK4269475.1"/>
    <property type="molecule type" value="Genomic_DNA"/>
</dbReference>
<protein>
    <submittedName>
        <fullName evidence="7">RDD family protein</fullName>
    </submittedName>
</protein>
<dbReference type="Pfam" id="PF06271">
    <property type="entry name" value="RDD"/>
    <property type="match status" value="1"/>
</dbReference>
<feature type="domain" description="RDD" evidence="6">
    <location>
        <begin position="65"/>
        <end position="169"/>
    </location>
</feature>